<dbReference type="PIRSF" id="PIRSF037226">
    <property type="entry name" value="Amidohydrolase_ACY1L2_prd"/>
    <property type="match status" value="1"/>
</dbReference>
<dbReference type="PANTHER" id="PTHR30575:SF0">
    <property type="entry name" value="XAA-ARG DIPEPTIDASE"/>
    <property type="match status" value="1"/>
</dbReference>
<feature type="domain" description="Peptidase M20 dimerisation" evidence="3">
    <location>
        <begin position="219"/>
        <end position="313"/>
    </location>
</feature>
<dbReference type="InterPro" id="IPR052030">
    <property type="entry name" value="Peptidase_M20/M20A_hydrolases"/>
</dbReference>
<comment type="caution">
    <text evidence="4">The sequence shown here is derived from an EMBL/GenBank/DDBJ whole genome shotgun (WGS) entry which is preliminary data.</text>
</comment>
<dbReference type="Pfam" id="PF01546">
    <property type="entry name" value="Peptidase_M20"/>
    <property type="match status" value="1"/>
</dbReference>
<dbReference type="EMBL" id="MVBO01000217">
    <property type="protein sequence ID" value="OZJ01920.1"/>
    <property type="molecule type" value="Genomic_DNA"/>
</dbReference>
<dbReference type="NCBIfam" id="TIGR01891">
    <property type="entry name" value="amidohydrolases"/>
    <property type="match status" value="1"/>
</dbReference>
<evidence type="ECO:0000256" key="1">
    <source>
        <dbReference type="ARBA" id="ARBA00006247"/>
    </source>
</evidence>
<dbReference type="InterPro" id="IPR017144">
    <property type="entry name" value="Xaa-Arg_dipeptidase"/>
</dbReference>
<dbReference type="InterPro" id="IPR036264">
    <property type="entry name" value="Bact_exopeptidase_dim_dom"/>
</dbReference>
<dbReference type="SUPFAM" id="SSF55031">
    <property type="entry name" value="Bacterial exopeptidase dimerisation domain"/>
    <property type="match status" value="1"/>
</dbReference>
<evidence type="ECO:0000256" key="2">
    <source>
        <dbReference type="PIRNR" id="PIRNR037226"/>
    </source>
</evidence>
<dbReference type="FunFam" id="3.30.70.360:FF:000004">
    <property type="entry name" value="Peptidase M20 domain-containing protein 2"/>
    <property type="match status" value="1"/>
</dbReference>
<dbReference type="Pfam" id="PF07687">
    <property type="entry name" value="M20_dimer"/>
    <property type="match status" value="1"/>
</dbReference>
<dbReference type="Proteomes" id="UP000242875">
    <property type="component" value="Unassembled WGS sequence"/>
</dbReference>
<accession>A0A261XU92</accession>
<dbReference type="GO" id="GO:0016805">
    <property type="term" value="F:dipeptidase activity"/>
    <property type="evidence" value="ECO:0007669"/>
    <property type="project" value="InterPro"/>
</dbReference>
<reference evidence="4 5" key="1">
    <citation type="journal article" date="2017" name="Mycologia">
        <title>Bifiguratus adelaidae, gen. et sp. nov., a new member of Mucoromycotina in endophytic and soil-dwelling habitats.</title>
        <authorList>
            <person name="Torres-Cruz T.J."/>
            <person name="Billingsley Tobias T.L."/>
            <person name="Almatruk M."/>
            <person name="Hesse C."/>
            <person name="Kuske C.R."/>
            <person name="Desiro A."/>
            <person name="Benucci G.M."/>
            <person name="Bonito G."/>
            <person name="Stajich J.E."/>
            <person name="Dunlap C."/>
            <person name="Arnold A.E."/>
            <person name="Porras-Alfaro A."/>
        </authorList>
    </citation>
    <scope>NUCLEOTIDE SEQUENCE [LARGE SCALE GENOMIC DNA]</scope>
    <source>
        <strain evidence="4 5">AZ0501</strain>
    </source>
</reference>
<dbReference type="AlphaFoldDB" id="A0A261XU92"/>
<protein>
    <recommendedName>
        <fullName evidence="2">Peptidase M20 domain-containing protein 2</fullName>
    </recommendedName>
</protein>
<dbReference type="CDD" id="cd05672">
    <property type="entry name" value="M20_ACY1L2-like"/>
    <property type="match status" value="1"/>
</dbReference>
<dbReference type="InterPro" id="IPR011650">
    <property type="entry name" value="Peptidase_M20_dimer"/>
</dbReference>
<dbReference type="Gene3D" id="3.40.630.10">
    <property type="entry name" value="Zn peptidases"/>
    <property type="match status" value="1"/>
</dbReference>
<dbReference type="SUPFAM" id="SSF53187">
    <property type="entry name" value="Zn-dependent exopeptidases"/>
    <property type="match status" value="1"/>
</dbReference>
<evidence type="ECO:0000259" key="3">
    <source>
        <dbReference type="Pfam" id="PF07687"/>
    </source>
</evidence>
<dbReference type="Gene3D" id="3.30.70.360">
    <property type="match status" value="1"/>
</dbReference>
<dbReference type="OrthoDB" id="6119954at2759"/>
<proteinExistence type="inferred from homology"/>
<organism evidence="4 5">
    <name type="scientific">Bifiguratus adelaidae</name>
    <dbReference type="NCBI Taxonomy" id="1938954"/>
    <lineage>
        <taxon>Eukaryota</taxon>
        <taxon>Fungi</taxon>
        <taxon>Fungi incertae sedis</taxon>
        <taxon>Mucoromycota</taxon>
        <taxon>Mucoromycotina</taxon>
        <taxon>Endogonomycetes</taxon>
        <taxon>Endogonales</taxon>
        <taxon>Endogonales incertae sedis</taxon>
        <taxon>Bifiguratus</taxon>
    </lineage>
</organism>
<dbReference type="InterPro" id="IPR002933">
    <property type="entry name" value="Peptidase_M20"/>
</dbReference>
<gene>
    <name evidence="4" type="ORF">BZG36_05008</name>
</gene>
<keyword evidence="5" id="KW-1185">Reference proteome</keyword>
<name>A0A261XU92_9FUNG</name>
<sequence length="445" mass="48455">MACLIQGITALFIKRRSSDIPKKVQALDAPPRYETVFDIDPVVVPKEKAADVTSIVEHVVDTISKDLREISLKLHAHPEIAWKEHMAHDLLTDYMEKQGFAVTRSAFGLDTAFRAEYQRNKGGAKVAFCSEYDALPGVGHGCGHNLIAVTGVASAVAVKAVLEHLDIPGQVVLLGTPAEEGPGGKLNMIDAGAFQPMDVVLMGHPGGDYIYNKCLAVTTFRVEYFGKPSHASAAPWEGINALDAIVQAYNGLSMLRQQLPTNQRVHGIIQDGGQATNVIPEHTAGQFACRASSKKELYELKEKVQRVFEAAAEATGCRLEMRWQEPHLDVIQNDPLADVYVQHAEECGVRFPPRYIQESIPSSSTDFGNVSNIKPGLHVGFDIGGKSQVAPHTTAFAALAKTEEAHRDAMRASKCLALTGTNVLTDPTLLECVKRWFDENVPKNA</sequence>
<evidence type="ECO:0000313" key="5">
    <source>
        <dbReference type="Proteomes" id="UP000242875"/>
    </source>
</evidence>
<dbReference type="InterPro" id="IPR017439">
    <property type="entry name" value="Amidohydrolase"/>
</dbReference>
<dbReference type="PANTHER" id="PTHR30575">
    <property type="entry name" value="PEPTIDASE M20"/>
    <property type="match status" value="1"/>
</dbReference>
<comment type="similarity">
    <text evidence="1 2">Belongs to the peptidase M20A family.</text>
</comment>
<evidence type="ECO:0000313" key="4">
    <source>
        <dbReference type="EMBL" id="OZJ01920.1"/>
    </source>
</evidence>